<evidence type="ECO:0000256" key="1">
    <source>
        <dbReference type="SAM" id="MobiDB-lite"/>
    </source>
</evidence>
<sequence length="141" mass="14388">MKRTWIAVAAFALAGCGVGSDDPPSGDPKDTVAPDPSTSEVVDAVSGKPLSEFEGSADYEWRKAIAEDPDAIVQQMQAIAPHLDEQDLSGLLETCGSASGGEADDQLADAAVDLFSGGPGEEVSPDQATALVGLARTDVCP</sequence>
<evidence type="ECO:0008006" key="4">
    <source>
        <dbReference type="Google" id="ProtNLM"/>
    </source>
</evidence>
<protein>
    <recommendedName>
        <fullName evidence="4">DUF732 domain-containing protein</fullName>
    </recommendedName>
</protein>
<feature type="region of interest" description="Disordered" evidence="1">
    <location>
        <begin position="17"/>
        <end position="43"/>
    </location>
</feature>
<name>A0ABV6E6I3_9ACTN</name>
<dbReference type="Proteomes" id="UP001589698">
    <property type="component" value="Unassembled WGS sequence"/>
</dbReference>
<accession>A0ABV6E6I3</accession>
<keyword evidence="3" id="KW-1185">Reference proteome</keyword>
<evidence type="ECO:0000313" key="3">
    <source>
        <dbReference type="Proteomes" id="UP001589698"/>
    </source>
</evidence>
<proteinExistence type="predicted"/>
<organism evidence="2 3">
    <name type="scientific">Nocardioides zeicaulis</name>
    <dbReference type="NCBI Taxonomy" id="1776857"/>
    <lineage>
        <taxon>Bacteria</taxon>
        <taxon>Bacillati</taxon>
        <taxon>Actinomycetota</taxon>
        <taxon>Actinomycetes</taxon>
        <taxon>Propionibacteriales</taxon>
        <taxon>Nocardioidaceae</taxon>
        <taxon>Nocardioides</taxon>
    </lineage>
</organism>
<dbReference type="EMBL" id="JBHLXH010000003">
    <property type="protein sequence ID" value="MFC0224600.1"/>
    <property type="molecule type" value="Genomic_DNA"/>
</dbReference>
<evidence type="ECO:0000313" key="2">
    <source>
        <dbReference type="EMBL" id="MFC0224600.1"/>
    </source>
</evidence>
<reference evidence="2 3" key="1">
    <citation type="submission" date="2024-09" db="EMBL/GenBank/DDBJ databases">
        <authorList>
            <person name="Sun Q."/>
            <person name="Mori K."/>
        </authorList>
    </citation>
    <scope>NUCLEOTIDE SEQUENCE [LARGE SCALE GENOMIC DNA]</scope>
    <source>
        <strain evidence="2 3">CCM 8654</strain>
    </source>
</reference>
<comment type="caution">
    <text evidence="2">The sequence shown here is derived from an EMBL/GenBank/DDBJ whole genome shotgun (WGS) entry which is preliminary data.</text>
</comment>
<gene>
    <name evidence="2" type="ORF">ACFFJG_19080</name>
</gene>
<dbReference type="PROSITE" id="PS51257">
    <property type="entry name" value="PROKAR_LIPOPROTEIN"/>
    <property type="match status" value="1"/>
</dbReference>
<dbReference type="RefSeq" id="WP_378520383.1">
    <property type="nucleotide sequence ID" value="NZ_CBCSDI010000018.1"/>
</dbReference>